<feature type="transmembrane region" description="Helical" evidence="6">
    <location>
        <begin position="330"/>
        <end position="349"/>
    </location>
</feature>
<dbReference type="Pfam" id="PF13567">
    <property type="entry name" value="DUF4131"/>
    <property type="match status" value="1"/>
</dbReference>
<keyword evidence="5 6" id="KW-0472">Membrane</keyword>
<dbReference type="PANTHER" id="PTHR30619:SF1">
    <property type="entry name" value="RECOMBINATION PROTEIN 2"/>
    <property type="match status" value="1"/>
</dbReference>
<feature type="domain" description="DUF4131" evidence="8">
    <location>
        <begin position="29"/>
        <end position="189"/>
    </location>
</feature>
<evidence type="ECO:0000256" key="6">
    <source>
        <dbReference type="SAM" id="Phobius"/>
    </source>
</evidence>
<protein>
    <submittedName>
        <fullName evidence="9">Competence protein ComEC</fullName>
    </submittedName>
</protein>
<feature type="transmembrane region" description="Helical" evidence="6">
    <location>
        <begin position="355"/>
        <end position="375"/>
    </location>
</feature>
<evidence type="ECO:0000256" key="3">
    <source>
        <dbReference type="ARBA" id="ARBA00022692"/>
    </source>
</evidence>
<evidence type="ECO:0000313" key="9">
    <source>
        <dbReference type="EMBL" id="SMC45705.1"/>
    </source>
</evidence>
<feature type="transmembrane region" description="Helical" evidence="6">
    <location>
        <begin position="57"/>
        <end position="76"/>
    </location>
</feature>
<dbReference type="InterPro" id="IPR052159">
    <property type="entry name" value="Competence_DNA_uptake"/>
</dbReference>
<proteinExistence type="predicted"/>
<feature type="transmembrane region" description="Helical" evidence="6">
    <location>
        <begin position="387"/>
        <end position="406"/>
    </location>
</feature>
<dbReference type="STRING" id="504486.SAMN05660703_1337"/>
<dbReference type="GO" id="GO:0005886">
    <property type="term" value="C:plasma membrane"/>
    <property type="evidence" value="ECO:0007669"/>
    <property type="project" value="UniProtKB-SubCell"/>
</dbReference>
<keyword evidence="4 6" id="KW-1133">Transmembrane helix</keyword>
<comment type="subcellular location">
    <subcellularLocation>
        <location evidence="1">Cell membrane</location>
        <topology evidence="1">Multi-pass membrane protein</topology>
    </subcellularLocation>
</comment>
<evidence type="ECO:0000256" key="1">
    <source>
        <dbReference type="ARBA" id="ARBA00004651"/>
    </source>
</evidence>
<evidence type="ECO:0000313" key="10">
    <source>
        <dbReference type="Proteomes" id="UP000192360"/>
    </source>
</evidence>
<reference evidence="9 10" key="1">
    <citation type="submission" date="2017-04" db="EMBL/GenBank/DDBJ databases">
        <authorList>
            <person name="Afonso C.L."/>
            <person name="Miller P.J."/>
            <person name="Scott M.A."/>
            <person name="Spackman E."/>
            <person name="Goraichik I."/>
            <person name="Dimitrov K.M."/>
            <person name="Suarez D.L."/>
            <person name="Swayne D.E."/>
        </authorList>
    </citation>
    <scope>NUCLEOTIDE SEQUENCE [LARGE SCALE GENOMIC DNA]</scope>
    <source>
        <strain evidence="9 10">DSM 21164</strain>
    </source>
</reference>
<dbReference type="OrthoDB" id="9761531at2"/>
<feature type="transmembrane region" description="Helical" evidence="6">
    <location>
        <begin position="480"/>
        <end position="498"/>
    </location>
</feature>
<feature type="transmembrane region" description="Helical" evidence="6">
    <location>
        <begin position="12"/>
        <end position="45"/>
    </location>
</feature>
<evidence type="ECO:0000259" key="7">
    <source>
        <dbReference type="Pfam" id="PF03772"/>
    </source>
</evidence>
<name>A0A1W1ZBB1_9FLAO</name>
<evidence type="ECO:0000256" key="2">
    <source>
        <dbReference type="ARBA" id="ARBA00022475"/>
    </source>
</evidence>
<dbReference type="AlphaFoldDB" id="A0A1W1ZBB1"/>
<keyword evidence="2" id="KW-1003">Cell membrane</keyword>
<accession>A0A1W1ZBB1</accession>
<dbReference type="InterPro" id="IPR025405">
    <property type="entry name" value="DUF4131"/>
</dbReference>
<organism evidence="9 10">
    <name type="scientific">Cellulophaga tyrosinoxydans</name>
    <dbReference type="NCBI Taxonomy" id="504486"/>
    <lineage>
        <taxon>Bacteria</taxon>
        <taxon>Pseudomonadati</taxon>
        <taxon>Bacteroidota</taxon>
        <taxon>Flavobacteriia</taxon>
        <taxon>Flavobacteriales</taxon>
        <taxon>Flavobacteriaceae</taxon>
        <taxon>Cellulophaga</taxon>
    </lineage>
</organism>
<dbReference type="Pfam" id="PF03772">
    <property type="entry name" value="Competence"/>
    <property type="match status" value="1"/>
</dbReference>
<feature type="transmembrane region" description="Helical" evidence="6">
    <location>
        <begin position="285"/>
        <end position="318"/>
    </location>
</feature>
<keyword evidence="10" id="KW-1185">Reference proteome</keyword>
<feature type="transmembrane region" description="Helical" evidence="6">
    <location>
        <begin position="251"/>
        <end position="273"/>
    </location>
</feature>
<feature type="transmembrane region" description="Helical" evidence="6">
    <location>
        <begin position="412"/>
        <end position="440"/>
    </location>
</feature>
<dbReference type="Proteomes" id="UP000192360">
    <property type="component" value="Unassembled WGS sequence"/>
</dbReference>
<evidence type="ECO:0000259" key="8">
    <source>
        <dbReference type="Pfam" id="PF13567"/>
    </source>
</evidence>
<feature type="transmembrane region" description="Helical" evidence="6">
    <location>
        <begin position="504"/>
        <end position="524"/>
    </location>
</feature>
<sequence>MQLLKFVPIKLTLFLVFGILFGFYFTIPFISIAVITLVCLVFLGWIFVKQKLANATLFGAIAVCTTICIGTLAVALHNPKNSFNHYSKFPNTGTNKLHIKITEVLKSNNFSQRYYAEILSLNNIKTQGKIALIIPNDSTQTNVIIDQELLLYSEISEINAPLNPHEFDYKKYLESLGIYHQIYAKPNEFITLEKHNTTIYGIAADFRNTIIAHLREANFADDELGVIQALLLGERNDISEETYTNYKNAGAIHILAVSGLHIGILLLLLQFLLQPLENITNGKKIKLVLIVFLLWGFAFLAGLSASVVRAVTMFTFLAYAESLNRPANKFNVLALSMFFILLFKPSYLFHVGFQMSYLAVFAILWIYPMLQRFWFPKNKIIRYIWQLLSVSIAAQLGVLPLSLFYFHQFPGLFFITNLAVIPFLGFILVFGIIVIILALFNMLPKFIASIYNDVIQFMNDIIGWIAQQESFLLKSISFDSTMLVLSYFTIIFLVLALSKPTFKRVTIFLGGIIAFQIWLLIINYNTIRKQEIMVLHQSRNTGLLYQNGETLHLYSNNPNRLEKMVDVYATAEFTKTNLNHALKNSYDINHKQFYVMDSFAIHPPTEANISYILLTQSPKINLERLLDSIHPDIILADGSNYKSDVLYWKETCKKRKLPFHYTGEKGAYYFNLKD</sequence>
<evidence type="ECO:0000256" key="5">
    <source>
        <dbReference type="ARBA" id="ARBA00023136"/>
    </source>
</evidence>
<dbReference type="EMBL" id="FWXO01000001">
    <property type="protein sequence ID" value="SMC45705.1"/>
    <property type="molecule type" value="Genomic_DNA"/>
</dbReference>
<feature type="domain" description="ComEC/Rec2-related protein" evidence="7">
    <location>
        <begin position="230"/>
        <end position="499"/>
    </location>
</feature>
<keyword evidence="3 6" id="KW-0812">Transmembrane</keyword>
<gene>
    <name evidence="9" type="ORF">SAMN05660703_1337</name>
</gene>
<dbReference type="NCBIfam" id="TIGR00360">
    <property type="entry name" value="ComEC_N-term"/>
    <property type="match status" value="1"/>
</dbReference>
<dbReference type="RefSeq" id="WP_084060592.1">
    <property type="nucleotide sequence ID" value="NZ_FWXO01000001.1"/>
</dbReference>
<dbReference type="PANTHER" id="PTHR30619">
    <property type="entry name" value="DNA INTERNALIZATION/COMPETENCE PROTEIN COMEC/REC2"/>
    <property type="match status" value="1"/>
</dbReference>
<evidence type="ECO:0000256" key="4">
    <source>
        <dbReference type="ARBA" id="ARBA00022989"/>
    </source>
</evidence>
<dbReference type="InterPro" id="IPR004477">
    <property type="entry name" value="ComEC_N"/>
</dbReference>